<feature type="transmembrane region" description="Helical" evidence="17">
    <location>
        <begin position="276"/>
        <end position="293"/>
    </location>
</feature>
<dbReference type="InterPro" id="IPR001750">
    <property type="entry name" value="ND/Mrp_TM"/>
</dbReference>
<evidence type="ECO:0000256" key="5">
    <source>
        <dbReference type="ARBA" id="ARBA00022448"/>
    </source>
</evidence>
<evidence type="ECO:0000259" key="18">
    <source>
        <dbReference type="Pfam" id="PF00361"/>
    </source>
</evidence>
<evidence type="ECO:0000256" key="15">
    <source>
        <dbReference type="ARBA" id="ARBA00023136"/>
    </source>
</evidence>
<keyword evidence="5" id="KW-0813">Transport</keyword>
<evidence type="ECO:0000313" key="20">
    <source>
        <dbReference type="EMBL" id="AID59760.1"/>
    </source>
</evidence>
<keyword evidence="6 17" id="KW-0679">Respiratory chain</keyword>
<evidence type="ECO:0000256" key="3">
    <source>
        <dbReference type="ARBA" id="ARBA00012944"/>
    </source>
</evidence>
<comment type="similarity">
    <text evidence="2 17">Belongs to the complex I subunit 2 family.</text>
</comment>
<dbReference type="GO" id="GO:0008137">
    <property type="term" value="F:NADH dehydrogenase (ubiquinone) activity"/>
    <property type="evidence" value="ECO:0007669"/>
    <property type="project" value="UniProtKB-EC"/>
</dbReference>
<dbReference type="Pfam" id="PF06444">
    <property type="entry name" value="NADH_dehy_S2_C"/>
    <property type="match status" value="1"/>
</dbReference>
<evidence type="ECO:0000256" key="2">
    <source>
        <dbReference type="ARBA" id="ARBA00007012"/>
    </source>
</evidence>
<evidence type="ECO:0000256" key="7">
    <source>
        <dbReference type="ARBA" id="ARBA00022692"/>
    </source>
</evidence>
<dbReference type="EMBL" id="KJ433560">
    <property type="protein sequence ID" value="AID59760.1"/>
    <property type="molecule type" value="Genomic_DNA"/>
</dbReference>
<keyword evidence="7 17" id="KW-0812">Transmembrane</keyword>
<dbReference type="Pfam" id="PF00361">
    <property type="entry name" value="Proton_antipo_M"/>
    <property type="match status" value="1"/>
</dbReference>
<keyword evidence="9 17" id="KW-1278">Translocase</keyword>
<sequence length="348" mass="38128">MSPLILTAMLTSLGLGTTITFASSHWLLAWMGLEINTLAILPLMTQRHHPRAVEATTKYFLTQATAAALILFASITNAWITGQWDIQQMSNPLPVTLVTLALALKIGLAPLHSWLPEVLQGLDLTTGLILSTWQKLAPFTLLMQIHPPNQTTLMILGLASALMGGWGGLNQTQLRKILAYSSIAHLGWIMVVLQFSPLLALLTLLTYVTMTFSTFIVFKTNKATNINMLASSWTKAPVIMLVTPLILLSLGGLPPLTGFMPKWLILQELTKQSLPMLATVFAFSALLSLYFYLRLSYAMTLTMAPNNPLGTTPWRFSTPQMTLPLSISTMITISLLPLTPSLMALLTP</sequence>
<geneLocation type="mitochondrion" evidence="20"/>
<feature type="domain" description="NADH dehydrogenase subunit 2 C-terminal" evidence="19">
    <location>
        <begin position="289"/>
        <end position="342"/>
    </location>
</feature>
<feature type="transmembrane region" description="Helical" evidence="17">
    <location>
        <begin position="323"/>
        <end position="346"/>
    </location>
</feature>
<evidence type="ECO:0000256" key="4">
    <source>
        <dbReference type="ARBA" id="ARBA00021008"/>
    </source>
</evidence>
<comment type="catalytic activity">
    <reaction evidence="16 17">
        <text>a ubiquinone + NADH + 5 H(+)(in) = a ubiquinol + NAD(+) + 4 H(+)(out)</text>
        <dbReference type="Rhea" id="RHEA:29091"/>
        <dbReference type="Rhea" id="RHEA-COMP:9565"/>
        <dbReference type="Rhea" id="RHEA-COMP:9566"/>
        <dbReference type="ChEBI" id="CHEBI:15378"/>
        <dbReference type="ChEBI" id="CHEBI:16389"/>
        <dbReference type="ChEBI" id="CHEBI:17976"/>
        <dbReference type="ChEBI" id="CHEBI:57540"/>
        <dbReference type="ChEBI" id="CHEBI:57945"/>
        <dbReference type="EC" id="7.1.1.2"/>
    </reaction>
</comment>
<dbReference type="InterPro" id="IPR050175">
    <property type="entry name" value="Complex_I_Subunit_2"/>
</dbReference>
<evidence type="ECO:0000256" key="17">
    <source>
        <dbReference type="RuleBase" id="RU003403"/>
    </source>
</evidence>
<comment type="function">
    <text evidence="17">Core subunit of the mitochondrial membrane respiratory chain NADH dehydrogenase (Complex I) which catalyzes electron transfer from NADH through the respiratory chain, using ubiquinone as an electron acceptor. Essential for the catalytic activity and assembly of complex I.</text>
</comment>
<protein>
    <recommendedName>
        <fullName evidence="4 17">NADH-ubiquinone oxidoreductase chain 2</fullName>
        <ecNumber evidence="3 17">7.1.1.2</ecNumber>
    </recommendedName>
</protein>
<keyword evidence="15 17" id="KW-0472">Membrane</keyword>
<dbReference type="GO" id="GO:0005743">
    <property type="term" value="C:mitochondrial inner membrane"/>
    <property type="evidence" value="ECO:0007669"/>
    <property type="project" value="UniProtKB-SubCell"/>
</dbReference>
<evidence type="ECO:0000256" key="9">
    <source>
        <dbReference type="ARBA" id="ARBA00022967"/>
    </source>
</evidence>
<dbReference type="PRINTS" id="PR01436">
    <property type="entry name" value="NADHDHGNASE2"/>
</dbReference>
<comment type="subcellular location">
    <subcellularLocation>
        <location evidence="1 17">Mitochondrion inner membrane</location>
        <topology evidence="1 17">Multi-pass membrane protein</topology>
    </subcellularLocation>
</comment>
<accession>A0A1N7T5M4</accession>
<feature type="domain" description="NADH:quinone oxidoreductase/Mrp antiporter transmembrane" evidence="18">
    <location>
        <begin position="23"/>
        <end position="288"/>
    </location>
</feature>
<evidence type="ECO:0000256" key="6">
    <source>
        <dbReference type="ARBA" id="ARBA00022660"/>
    </source>
</evidence>
<name>A0A1N7T5M4_9PLEU</name>
<dbReference type="InterPro" id="IPR003917">
    <property type="entry name" value="NADH_UbQ_OxRdtase_chain2"/>
</dbReference>
<keyword evidence="12 17" id="KW-0520">NAD</keyword>
<dbReference type="GO" id="GO:0006120">
    <property type="term" value="P:mitochondrial electron transport, NADH to ubiquinone"/>
    <property type="evidence" value="ECO:0007669"/>
    <property type="project" value="InterPro"/>
</dbReference>
<dbReference type="PANTHER" id="PTHR46552">
    <property type="entry name" value="NADH-UBIQUINONE OXIDOREDUCTASE CHAIN 2"/>
    <property type="match status" value="1"/>
</dbReference>
<evidence type="ECO:0000256" key="12">
    <source>
        <dbReference type="ARBA" id="ARBA00023027"/>
    </source>
</evidence>
<feature type="transmembrane region" description="Helical" evidence="17">
    <location>
        <begin position="60"/>
        <end position="80"/>
    </location>
</feature>
<dbReference type="EC" id="7.1.1.2" evidence="3 17"/>
<reference evidence="20" key="1">
    <citation type="submission" date="2014-02" db="EMBL/GenBank/DDBJ databases">
        <title>The complete mitochondrial genome of Citharoides macrolepis.</title>
        <authorList>
            <person name="Kong X."/>
            <person name="Shi W."/>
            <person name="Miao X."/>
        </authorList>
    </citation>
    <scope>NUCLEOTIDE SEQUENCE</scope>
</reference>
<dbReference type="AlphaFoldDB" id="A0A1N7T5M4"/>
<organism evidence="20">
    <name type="scientific">Citharoides macrolepis</name>
    <name type="common">twospot largescale flounder</name>
    <dbReference type="NCBI Taxonomy" id="195602"/>
    <lineage>
        <taxon>Eukaryota</taxon>
        <taxon>Metazoa</taxon>
        <taxon>Chordata</taxon>
        <taxon>Craniata</taxon>
        <taxon>Vertebrata</taxon>
        <taxon>Euteleostomi</taxon>
        <taxon>Actinopterygii</taxon>
        <taxon>Neopterygii</taxon>
        <taxon>Teleostei</taxon>
        <taxon>Neoteleostei</taxon>
        <taxon>Acanthomorphata</taxon>
        <taxon>Carangaria</taxon>
        <taxon>Pleuronectiformes</taxon>
        <taxon>Pleuronectoidei</taxon>
        <taxon>Citharidae</taxon>
        <taxon>Citharoides</taxon>
    </lineage>
</organism>
<feature type="transmembrane region" description="Helical" evidence="17">
    <location>
        <begin position="199"/>
        <end position="218"/>
    </location>
</feature>
<keyword evidence="10 17" id="KW-0249">Electron transport</keyword>
<keyword evidence="14 17" id="KW-0496">Mitochondrion</keyword>
<gene>
    <name evidence="20" type="primary">ND2</name>
</gene>
<evidence type="ECO:0000256" key="11">
    <source>
        <dbReference type="ARBA" id="ARBA00022989"/>
    </source>
</evidence>
<keyword evidence="11 17" id="KW-1133">Transmembrane helix</keyword>
<evidence type="ECO:0000256" key="1">
    <source>
        <dbReference type="ARBA" id="ARBA00004448"/>
    </source>
</evidence>
<evidence type="ECO:0000256" key="8">
    <source>
        <dbReference type="ARBA" id="ARBA00022792"/>
    </source>
</evidence>
<evidence type="ECO:0000256" key="16">
    <source>
        <dbReference type="ARBA" id="ARBA00049551"/>
    </source>
</evidence>
<evidence type="ECO:0000256" key="10">
    <source>
        <dbReference type="ARBA" id="ARBA00022982"/>
    </source>
</evidence>
<dbReference type="InterPro" id="IPR010933">
    <property type="entry name" value="NADH_DH_su2_C"/>
</dbReference>
<keyword evidence="13 17" id="KW-0830">Ubiquinone</keyword>
<evidence type="ECO:0000259" key="19">
    <source>
        <dbReference type="Pfam" id="PF06444"/>
    </source>
</evidence>
<feature type="transmembrane region" description="Helical" evidence="17">
    <location>
        <begin position="92"/>
        <end position="115"/>
    </location>
</feature>
<feature type="transmembrane region" description="Helical" evidence="17">
    <location>
        <begin position="177"/>
        <end position="193"/>
    </location>
</feature>
<evidence type="ECO:0000256" key="13">
    <source>
        <dbReference type="ARBA" id="ARBA00023075"/>
    </source>
</evidence>
<evidence type="ECO:0000256" key="14">
    <source>
        <dbReference type="ARBA" id="ARBA00023128"/>
    </source>
</evidence>
<dbReference type="PANTHER" id="PTHR46552:SF1">
    <property type="entry name" value="NADH-UBIQUINONE OXIDOREDUCTASE CHAIN 2"/>
    <property type="match status" value="1"/>
</dbReference>
<keyword evidence="8 17" id="KW-0999">Mitochondrion inner membrane</keyword>
<feature type="transmembrane region" description="Helical" evidence="17">
    <location>
        <begin position="151"/>
        <end position="170"/>
    </location>
</feature>
<feature type="transmembrane region" description="Helical" evidence="17">
    <location>
        <begin position="238"/>
        <end position="256"/>
    </location>
</feature>
<proteinExistence type="inferred from homology"/>